<proteinExistence type="predicted"/>
<sequence length="149" mass="16812">MKYDDASWHYNGNFPSDLPHAAGATHIGMFLAWMLLNELASEELLDDAESELNALEKRELTGGAFVISMLDEKLTDQEFNAVGNAFAIAYYEGLNNDSRYVDDYVLAFGVTQDAIYSVEDTWANYDKLSPFIDARFAEWQAMGKPEYIV</sequence>
<keyword evidence="5" id="KW-1185">Reference proteome</keyword>
<dbReference type="InterPro" id="IPR057154">
    <property type="entry name" value="DUF7832"/>
</dbReference>
<gene>
    <name evidence="2" type="ORF">ALO92_00572</name>
    <name evidence="3" type="ORF">SAMN05216596_101549</name>
</gene>
<dbReference type="RefSeq" id="WP_010429863.1">
    <property type="nucleotide sequence ID" value="NZ_FNJH01000001.1"/>
</dbReference>
<dbReference type="EMBL" id="LJQB01000025">
    <property type="protein sequence ID" value="KPW86554.1"/>
    <property type="molecule type" value="Genomic_DNA"/>
</dbReference>
<dbReference type="Pfam" id="PF25191">
    <property type="entry name" value="DUF7832"/>
    <property type="match status" value="1"/>
</dbReference>
<evidence type="ECO:0000313" key="2">
    <source>
        <dbReference type="EMBL" id="KPW86554.1"/>
    </source>
</evidence>
<dbReference type="PATRIC" id="fig|200452.3.peg.704"/>
<reference evidence="3 5" key="2">
    <citation type="submission" date="2016-10" db="EMBL/GenBank/DDBJ databases">
        <authorList>
            <person name="Varghese N."/>
            <person name="Submissions S."/>
        </authorList>
    </citation>
    <scope>NUCLEOTIDE SEQUENCE [LARGE SCALE GENOMIC DNA]</scope>
    <source>
        <strain evidence="3 5">DSM 14939</strain>
    </source>
</reference>
<evidence type="ECO:0000259" key="1">
    <source>
        <dbReference type="Pfam" id="PF25191"/>
    </source>
</evidence>
<accession>A0A0P9MRP6</accession>
<evidence type="ECO:0000313" key="3">
    <source>
        <dbReference type="EMBL" id="SDO49157.1"/>
    </source>
</evidence>
<dbReference type="Proteomes" id="UP000183042">
    <property type="component" value="Unassembled WGS sequence"/>
</dbReference>
<name>A0A0P9MRP6_9PSED</name>
<protein>
    <recommendedName>
        <fullName evidence="1">DUF7832 domain-containing protein</fullName>
    </recommendedName>
</protein>
<dbReference type="AlphaFoldDB" id="A0A0P9MRP6"/>
<dbReference type="GeneID" id="65073803"/>
<organism evidence="2 4">
    <name type="scientific">Pseudomonas congelans</name>
    <dbReference type="NCBI Taxonomy" id="200452"/>
    <lineage>
        <taxon>Bacteria</taxon>
        <taxon>Pseudomonadati</taxon>
        <taxon>Pseudomonadota</taxon>
        <taxon>Gammaproteobacteria</taxon>
        <taxon>Pseudomonadales</taxon>
        <taxon>Pseudomonadaceae</taxon>
        <taxon>Pseudomonas</taxon>
    </lineage>
</organism>
<dbReference type="Proteomes" id="UP000050411">
    <property type="component" value="Unassembled WGS sequence"/>
</dbReference>
<evidence type="ECO:0000313" key="5">
    <source>
        <dbReference type="Proteomes" id="UP000183042"/>
    </source>
</evidence>
<feature type="domain" description="DUF7832" evidence="1">
    <location>
        <begin position="2"/>
        <end position="117"/>
    </location>
</feature>
<dbReference type="EMBL" id="FNJH01000001">
    <property type="protein sequence ID" value="SDO49157.1"/>
    <property type="molecule type" value="Genomic_DNA"/>
</dbReference>
<evidence type="ECO:0000313" key="4">
    <source>
        <dbReference type="Proteomes" id="UP000050411"/>
    </source>
</evidence>
<reference evidence="2 4" key="1">
    <citation type="submission" date="2015-09" db="EMBL/GenBank/DDBJ databases">
        <title>Genome announcement of multiple Pseudomonas syringae strains.</title>
        <authorList>
            <person name="Thakur S."/>
            <person name="Wang P.W."/>
            <person name="Gong Y."/>
            <person name="Weir B.S."/>
            <person name="Guttman D.S."/>
        </authorList>
    </citation>
    <scope>NUCLEOTIDE SEQUENCE [LARGE SCALE GENOMIC DNA]</scope>
    <source>
        <strain evidence="2 4">ICMP19117</strain>
    </source>
</reference>
<comment type="caution">
    <text evidence="2">The sequence shown here is derived from an EMBL/GenBank/DDBJ whole genome shotgun (WGS) entry which is preliminary data.</text>
</comment>